<dbReference type="STRING" id="635013.TherJR_0030"/>
<dbReference type="Proteomes" id="UP000002377">
    <property type="component" value="Chromosome"/>
</dbReference>
<gene>
    <name evidence="3" type="ordered locus">TherJR_0030</name>
</gene>
<comment type="similarity">
    <text evidence="1">Belongs to the pseudomonas-type ThrB family.</text>
</comment>
<dbReference type="InterPro" id="IPR011009">
    <property type="entry name" value="Kinase-like_dom_sf"/>
</dbReference>
<evidence type="ECO:0000259" key="2">
    <source>
        <dbReference type="Pfam" id="PF01636"/>
    </source>
</evidence>
<dbReference type="KEGG" id="tjr:TherJR_0030"/>
<dbReference type="OrthoDB" id="9771902at2"/>
<evidence type="ECO:0000313" key="3">
    <source>
        <dbReference type="EMBL" id="ADG80926.1"/>
    </source>
</evidence>
<dbReference type="PANTHER" id="PTHR21064:SF6">
    <property type="entry name" value="AMINOGLYCOSIDE PHOSPHOTRANSFERASE DOMAIN-CONTAINING PROTEIN"/>
    <property type="match status" value="1"/>
</dbReference>
<dbReference type="eggNOG" id="COG2334">
    <property type="taxonomic scope" value="Bacteria"/>
</dbReference>
<dbReference type="InterPro" id="IPR050249">
    <property type="entry name" value="Pseudomonas-type_ThrB"/>
</dbReference>
<dbReference type="InterPro" id="IPR002575">
    <property type="entry name" value="Aminoglycoside_PTrfase"/>
</dbReference>
<dbReference type="Gene3D" id="3.90.1200.10">
    <property type="match status" value="1"/>
</dbReference>
<keyword evidence="4" id="KW-1185">Reference proteome</keyword>
<dbReference type="GO" id="GO:0019202">
    <property type="term" value="F:amino acid kinase activity"/>
    <property type="evidence" value="ECO:0007669"/>
    <property type="project" value="TreeGrafter"/>
</dbReference>
<reference evidence="3 4" key="1">
    <citation type="submission" date="2010-05" db="EMBL/GenBank/DDBJ databases">
        <title>Complete sequence of Thermincola sp. JR.</title>
        <authorList>
            <consortium name="US DOE Joint Genome Institute"/>
            <person name="Lucas S."/>
            <person name="Copeland A."/>
            <person name="Lapidus A."/>
            <person name="Cheng J.-F."/>
            <person name="Bruce D."/>
            <person name="Goodwin L."/>
            <person name="Pitluck S."/>
            <person name="Chertkov O."/>
            <person name="Detter J.C."/>
            <person name="Han C."/>
            <person name="Tapia R."/>
            <person name="Land M."/>
            <person name="Hauser L."/>
            <person name="Kyrpides N."/>
            <person name="Mikhailova N."/>
            <person name="Hazen T.C."/>
            <person name="Woyke T."/>
        </authorList>
    </citation>
    <scope>NUCLEOTIDE SEQUENCE [LARGE SCALE GENOMIC DNA]</scope>
    <source>
        <strain evidence="3 4">JR</strain>
    </source>
</reference>
<sequence>MNLSNMHRLTPLDTDQTLSLVSQSGQLKNIAIKLSELLEGALVYSQIVSVFTHYDLGTVTDVYQMLGGYVNKSYGVCTEKNGTKHWYFVRMYKSGITESEIQLEHSLIDFCIANGLDIAAGLIRTHNQKTYVKISEDNNGKAVDRFFAVYDFLPGEDKYTWDNPTLNDEEYVSMAEALATFHNAARNFDPQGRERVEPRIMELLPMLPVLFKEFAERKNESKFHLYYVKSLPEILETINRTRIPEEDLDKMPLNPIHSDFHPGNLKFKDNRVVGIFDFDWCKIDLRIFDVALAMVYACCSWLDESDGVLLLDKCRIFLESYQRTLSALNGLAPLNETEIHYLPTMIAAANMYLINWTVTAFYTGSDLNVYEYLAYLQHNVRVMKWIENHGDEILQVGKSLEY</sequence>
<keyword evidence="3" id="KW-0808">Transferase</keyword>
<evidence type="ECO:0000256" key="1">
    <source>
        <dbReference type="ARBA" id="ARBA00038240"/>
    </source>
</evidence>
<dbReference type="RefSeq" id="WP_013118955.1">
    <property type="nucleotide sequence ID" value="NC_014152.1"/>
</dbReference>
<dbReference type="PANTHER" id="PTHR21064">
    <property type="entry name" value="AMINOGLYCOSIDE PHOSPHOTRANSFERASE DOMAIN-CONTAINING PROTEIN-RELATED"/>
    <property type="match status" value="1"/>
</dbReference>
<protein>
    <submittedName>
        <fullName evidence="3">Aminoglycoside phosphotransferase</fullName>
    </submittedName>
</protein>
<dbReference type="Gene3D" id="3.30.200.20">
    <property type="entry name" value="Phosphorylase Kinase, domain 1"/>
    <property type="match status" value="1"/>
</dbReference>
<feature type="domain" description="Aminoglycoside phosphotransferase" evidence="2">
    <location>
        <begin position="68"/>
        <end position="304"/>
    </location>
</feature>
<name>D5X8E7_THEPJ</name>
<dbReference type="SUPFAM" id="SSF56112">
    <property type="entry name" value="Protein kinase-like (PK-like)"/>
    <property type="match status" value="1"/>
</dbReference>
<dbReference type="Pfam" id="PF01636">
    <property type="entry name" value="APH"/>
    <property type="match status" value="1"/>
</dbReference>
<dbReference type="HOGENOM" id="CLU_685009_0_0_9"/>
<evidence type="ECO:0000313" key="4">
    <source>
        <dbReference type="Proteomes" id="UP000002377"/>
    </source>
</evidence>
<accession>D5X8E7</accession>
<proteinExistence type="inferred from homology"/>
<dbReference type="EMBL" id="CP002028">
    <property type="protein sequence ID" value="ADG80926.1"/>
    <property type="molecule type" value="Genomic_DNA"/>
</dbReference>
<organism evidence="3 4">
    <name type="scientific">Thermincola potens (strain JR)</name>
    <dbReference type="NCBI Taxonomy" id="635013"/>
    <lineage>
        <taxon>Bacteria</taxon>
        <taxon>Bacillati</taxon>
        <taxon>Bacillota</taxon>
        <taxon>Clostridia</taxon>
        <taxon>Eubacteriales</taxon>
        <taxon>Thermincolaceae</taxon>
        <taxon>Thermincola</taxon>
    </lineage>
</organism>
<dbReference type="AlphaFoldDB" id="D5X8E7"/>